<protein>
    <recommendedName>
        <fullName evidence="3">DUF2993 domain-containing protein</fullName>
    </recommendedName>
</protein>
<dbReference type="EMBL" id="FOWW01000001">
    <property type="protein sequence ID" value="SFP00421.1"/>
    <property type="molecule type" value="Genomic_DNA"/>
</dbReference>
<evidence type="ECO:0008006" key="3">
    <source>
        <dbReference type="Google" id="ProtNLM"/>
    </source>
</evidence>
<gene>
    <name evidence="1" type="ORF">SAMN05421810_101658</name>
</gene>
<dbReference type="AlphaFoldDB" id="A0A1I5LUI5"/>
<keyword evidence="2" id="KW-1185">Reference proteome</keyword>
<organism evidence="1 2">
    <name type="scientific">Amycolatopsis arida</name>
    <dbReference type="NCBI Taxonomy" id="587909"/>
    <lineage>
        <taxon>Bacteria</taxon>
        <taxon>Bacillati</taxon>
        <taxon>Actinomycetota</taxon>
        <taxon>Actinomycetes</taxon>
        <taxon>Pseudonocardiales</taxon>
        <taxon>Pseudonocardiaceae</taxon>
        <taxon>Amycolatopsis</taxon>
    </lineage>
</organism>
<dbReference type="RefSeq" id="WP_092527616.1">
    <property type="nucleotide sequence ID" value="NZ_FOWW01000001.1"/>
</dbReference>
<evidence type="ECO:0000313" key="2">
    <source>
        <dbReference type="Proteomes" id="UP000198727"/>
    </source>
</evidence>
<dbReference type="Proteomes" id="UP000198727">
    <property type="component" value="Unassembled WGS sequence"/>
</dbReference>
<evidence type="ECO:0000313" key="1">
    <source>
        <dbReference type="EMBL" id="SFP00421.1"/>
    </source>
</evidence>
<accession>A0A1I5LUI5</accession>
<reference evidence="2" key="1">
    <citation type="submission" date="2016-10" db="EMBL/GenBank/DDBJ databases">
        <authorList>
            <person name="Varghese N."/>
            <person name="Submissions S."/>
        </authorList>
    </citation>
    <scope>NUCLEOTIDE SEQUENCE [LARGE SCALE GENOMIC DNA]</scope>
    <source>
        <strain evidence="2">CGMCC 4.5579</strain>
    </source>
</reference>
<sequence>MDGTGLFDGWLPRELESLLAAGRTLLPSVSMPAVPTSPSGMVETAVHVVGDRLVGRRLTARVAEHDVAFTLGELDCRVASVGLLGRADVGDLRLVAEDVDWPGGPLRRVTVVGRDVRVRSLPTPALVAATVEVDITVAADVLRARVAEARPGVDVELDPDGTLRLRSTRRPWWGSVEVEPRVVDADVLLRPVAAHALGRRIRLPRRLRHVPVSLPALRDGPVGLRLTGVDTGAGEVVLRGTADAWRDRLATVPLTGLLGWLGTIAGTLTVPLPLMPPRAEPA</sequence>
<proteinExistence type="predicted"/>
<dbReference type="STRING" id="587909.SAMN05421810_101658"/>
<dbReference type="OrthoDB" id="3579012at2"/>
<name>A0A1I5LUI5_9PSEU</name>